<sequence>MVPDIAKKNKCARVEDAEQWIGECAVGDIAASVPTPYAEIAERVGSGYADTKQIVAVHTARLHTQSSKHTQSGETIPPSVRRPVEDSAGAQHPNISRDGGVRVASASGGPVADETVHRMRGGGVWRGRQYTGTSKFVRRSVQHLTML</sequence>
<reference evidence="2" key="2">
    <citation type="submission" date="2014-07" db="EMBL/GenBank/DDBJ databases">
        <authorList>
            <person name="Hull J."/>
        </authorList>
    </citation>
    <scope>NUCLEOTIDE SEQUENCE</scope>
</reference>
<evidence type="ECO:0000313" key="2">
    <source>
        <dbReference type="EMBL" id="JAG14934.1"/>
    </source>
</evidence>
<evidence type="ECO:0000256" key="1">
    <source>
        <dbReference type="SAM" id="MobiDB-lite"/>
    </source>
</evidence>
<proteinExistence type="predicted"/>
<reference evidence="2" key="1">
    <citation type="journal article" date="2014" name="PLoS ONE">
        <title>Transcriptome-Based Identification of ABC Transporters in the Western Tarnished Plant Bug Lygus hesperus.</title>
        <authorList>
            <person name="Hull J.J."/>
            <person name="Chaney K."/>
            <person name="Geib S.M."/>
            <person name="Fabrick J.A."/>
            <person name="Brent C.S."/>
            <person name="Walsh D."/>
            <person name="Lavine L.C."/>
        </authorList>
    </citation>
    <scope>NUCLEOTIDE SEQUENCE</scope>
</reference>
<feature type="non-terminal residue" evidence="2">
    <location>
        <position position="147"/>
    </location>
</feature>
<organism evidence="2">
    <name type="scientific">Lygus hesperus</name>
    <name type="common">Western plant bug</name>
    <dbReference type="NCBI Taxonomy" id="30085"/>
    <lineage>
        <taxon>Eukaryota</taxon>
        <taxon>Metazoa</taxon>
        <taxon>Ecdysozoa</taxon>
        <taxon>Arthropoda</taxon>
        <taxon>Hexapoda</taxon>
        <taxon>Insecta</taxon>
        <taxon>Pterygota</taxon>
        <taxon>Neoptera</taxon>
        <taxon>Paraneoptera</taxon>
        <taxon>Hemiptera</taxon>
        <taxon>Heteroptera</taxon>
        <taxon>Panheteroptera</taxon>
        <taxon>Cimicomorpha</taxon>
        <taxon>Miridae</taxon>
        <taxon>Mirini</taxon>
        <taxon>Lygus</taxon>
    </lineage>
</organism>
<dbReference type="EMBL" id="GBHO01028670">
    <property type="protein sequence ID" value="JAG14934.1"/>
    <property type="molecule type" value="Transcribed_RNA"/>
</dbReference>
<protein>
    <submittedName>
        <fullName evidence="2">Uncharacterized protein</fullName>
    </submittedName>
</protein>
<dbReference type="AlphaFoldDB" id="A0A0A9X4K7"/>
<feature type="compositionally biased region" description="Polar residues" evidence="1">
    <location>
        <begin position="62"/>
        <end position="74"/>
    </location>
</feature>
<gene>
    <name evidence="2" type="ORF">CM83_102990</name>
</gene>
<feature type="region of interest" description="Disordered" evidence="1">
    <location>
        <begin position="62"/>
        <end position="115"/>
    </location>
</feature>
<name>A0A0A9X4K7_LYGHE</name>
<accession>A0A0A9X4K7</accession>